<feature type="transmembrane region" description="Helical" evidence="9">
    <location>
        <begin position="285"/>
        <end position="310"/>
    </location>
</feature>
<dbReference type="PATRIC" id="fig|1246626.3.peg.772"/>
<name>A0A060LTC3_9BACI</name>
<accession>A0A060LTC3</accession>
<dbReference type="InterPro" id="IPR035277">
    <property type="entry name" value="MalF_N"/>
</dbReference>
<dbReference type="OrthoDB" id="9778687at2"/>
<feature type="transmembrane region" description="Helical" evidence="9">
    <location>
        <begin position="127"/>
        <end position="156"/>
    </location>
</feature>
<dbReference type="GO" id="GO:1990060">
    <property type="term" value="C:maltose transport complex"/>
    <property type="evidence" value="ECO:0007669"/>
    <property type="project" value="TreeGrafter"/>
</dbReference>
<dbReference type="GO" id="GO:0015423">
    <property type="term" value="F:ABC-type maltose transporter activity"/>
    <property type="evidence" value="ECO:0007669"/>
    <property type="project" value="TreeGrafter"/>
</dbReference>
<evidence type="ECO:0000256" key="6">
    <source>
        <dbReference type="ARBA" id="ARBA00022692"/>
    </source>
</evidence>
<evidence type="ECO:0000256" key="5">
    <source>
        <dbReference type="ARBA" id="ARBA00022597"/>
    </source>
</evidence>
<protein>
    <recommendedName>
        <fullName evidence="10">Maltose/maltodextrin transport system permease protein</fullName>
    </recommendedName>
</protein>
<keyword evidence="5 10" id="KW-0762">Sugar transport</keyword>
<dbReference type="RefSeq" id="WP_038477387.1">
    <property type="nucleotide sequence ID" value="NZ_CP003923.1"/>
</dbReference>
<keyword evidence="4 10" id="KW-1003">Cell membrane</keyword>
<keyword evidence="8 9" id="KW-0472">Membrane</keyword>
<dbReference type="HOGENOM" id="CLU_016047_0_3_9"/>
<dbReference type="Pfam" id="PF00528">
    <property type="entry name" value="BPD_transp_1"/>
    <property type="match status" value="1"/>
</dbReference>
<feature type="transmembrane region" description="Helical" evidence="9">
    <location>
        <begin position="75"/>
        <end position="97"/>
    </location>
</feature>
<feature type="transmembrane region" description="Helical" evidence="9">
    <location>
        <begin position="37"/>
        <end position="63"/>
    </location>
</feature>
<keyword evidence="3 9" id="KW-0813">Transport</keyword>
<dbReference type="EMBL" id="CP003923">
    <property type="protein sequence ID" value="AIC93382.1"/>
    <property type="molecule type" value="Genomic_DNA"/>
</dbReference>
<keyword evidence="7 9" id="KW-1133">Transmembrane helix</keyword>
<feature type="domain" description="ABC transmembrane type-1" evidence="11">
    <location>
        <begin position="195"/>
        <end position="415"/>
    </location>
</feature>
<dbReference type="Gene3D" id="1.20.58.370">
    <property type="entry name" value="MalF N-terminal region-like"/>
    <property type="match status" value="1"/>
</dbReference>
<comment type="similarity">
    <text evidence="2 10">Belongs to the binding-protein-dependent transport system permease family. MalFG subfamily.</text>
</comment>
<dbReference type="PROSITE" id="PS50928">
    <property type="entry name" value="ABC_TM1"/>
    <property type="match status" value="1"/>
</dbReference>
<reference evidence="12 13" key="1">
    <citation type="journal article" date="2014" name="Gene">
        <title>A comparative genomic analysis of the alkalitolerant soil bacterium Bacillus lehensis G1.</title>
        <authorList>
            <person name="Noor Y.M."/>
            <person name="Samsulrizal N.H."/>
            <person name="Jema'on N.A."/>
            <person name="Low K.O."/>
            <person name="Ramli A.N."/>
            <person name="Alias N.I."/>
            <person name="Damis S.I."/>
            <person name="Fuzi S.F."/>
            <person name="Isa M.N."/>
            <person name="Murad A.M."/>
            <person name="Raih M.F."/>
            <person name="Bakar F.D."/>
            <person name="Najimudin N."/>
            <person name="Mahadi N.M."/>
            <person name="Illias R.M."/>
        </authorList>
    </citation>
    <scope>NUCLEOTIDE SEQUENCE [LARGE SCALE GENOMIC DNA]</scope>
    <source>
        <strain evidence="12 13">G1</strain>
    </source>
</reference>
<dbReference type="Proteomes" id="UP000027142">
    <property type="component" value="Chromosome"/>
</dbReference>
<dbReference type="FunFam" id="1.10.3720.10:FF:000036">
    <property type="entry name" value="Maltodextrin ABC transporter, permease protein"/>
    <property type="match status" value="1"/>
</dbReference>
<comment type="function">
    <text evidence="10">Part of the ABC transporter complex MalEFGK involved in maltose/maltodextrin import. Probably responsible for the translocation of the substrate across the membrane.</text>
</comment>
<evidence type="ECO:0000256" key="10">
    <source>
        <dbReference type="RuleBase" id="RU367050"/>
    </source>
</evidence>
<evidence type="ECO:0000256" key="7">
    <source>
        <dbReference type="ARBA" id="ARBA00022989"/>
    </source>
</evidence>
<dbReference type="KEGG" id="ble:BleG1_0774"/>
<dbReference type="PANTHER" id="PTHR47314">
    <property type="entry name" value="MALTOSE/MALTODEXTRIN TRANSPORT SYSTEM PERMEASE PROTEIN MALF"/>
    <property type="match status" value="1"/>
</dbReference>
<evidence type="ECO:0000256" key="2">
    <source>
        <dbReference type="ARBA" id="ARBA00009047"/>
    </source>
</evidence>
<dbReference type="PANTHER" id="PTHR47314:SF1">
    <property type="entry name" value="MALTOSE_MALTODEXTRIN TRANSPORT SYSTEM PERMEASE PROTEIN MALF"/>
    <property type="match status" value="1"/>
</dbReference>
<keyword evidence="6 9" id="KW-0812">Transmembrane</keyword>
<dbReference type="SUPFAM" id="SSF160964">
    <property type="entry name" value="MalF N-terminal region-like"/>
    <property type="match status" value="1"/>
</dbReference>
<dbReference type="SUPFAM" id="SSF161098">
    <property type="entry name" value="MetI-like"/>
    <property type="match status" value="1"/>
</dbReference>
<evidence type="ECO:0000259" key="11">
    <source>
        <dbReference type="PROSITE" id="PS50928"/>
    </source>
</evidence>
<evidence type="ECO:0000256" key="3">
    <source>
        <dbReference type="ARBA" id="ARBA00022448"/>
    </source>
</evidence>
<feature type="transmembrane region" description="Helical" evidence="9">
    <location>
        <begin position="331"/>
        <end position="351"/>
    </location>
</feature>
<evidence type="ECO:0000256" key="4">
    <source>
        <dbReference type="ARBA" id="ARBA00022475"/>
    </source>
</evidence>
<dbReference type="GO" id="GO:0042956">
    <property type="term" value="P:maltodextrin transmembrane transport"/>
    <property type="evidence" value="ECO:0007669"/>
    <property type="project" value="TreeGrafter"/>
</dbReference>
<evidence type="ECO:0000256" key="1">
    <source>
        <dbReference type="ARBA" id="ARBA00004651"/>
    </source>
</evidence>
<dbReference type="InterPro" id="IPR035906">
    <property type="entry name" value="MetI-like_sf"/>
</dbReference>
<comment type="subcellular location">
    <subcellularLocation>
        <location evidence="1 9">Cell membrane</location>
        <topology evidence="1 9">Multi-pass membrane protein</topology>
    </subcellularLocation>
</comment>
<evidence type="ECO:0000256" key="8">
    <source>
        <dbReference type="ARBA" id="ARBA00023136"/>
    </source>
</evidence>
<dbReference type="AlphaFoldDB" id="A0A060LTC3"/>
<evidence type="ECO:0000313" key="12">
    <source>
        <dbReference type="EMBL" id="AIC93382.1"/>
    </source>
</evidence>
<evidence type="ECO:0000256" key="9">
    <source>
        <dbReference type="RuleBase" id="RU363032"/>
    </source>
</evidence>
<keyword evidence="13" id="KW-1185">Reference proteome</keyword>
<gene>
    <name evidence="12" type="ORF">BleG1_0774</name>
</gene>
<feature type="transmembrane region" description="Helical" evidence="9">
    <location>
        <begin position="394"/>
        <end position="416"/>
    </location>
</feature>
<dbReference type="Gene3D" id="1.10.3720.10">
    <property type="entry name" value="MetI-like"/>
    <property type="match status" value="1"/>
</dbReference>
<dbReference type="InterPro" id="IPR000515">
    <property type="entry name" value="MetI-like"/>
</dbReference>
<organism evidence="12 13">
    <name type="scientific">Shouchella lehensis G1</name>
    <dbReference type="NCBI Taxonomy" id="1246626"/>
    <lineage>
        <taxon>Bacteria</taxon>
        <taxon>Bacillati</taxon>
        <taxon>Bacillota</taxon>
        <taxon>Bacilli</taxon>
        <taxon>Bacillales</taxon>
        <taxon>Bacillaceae</taxon>
        <taxon>Shouchella</taxon>
    </lineage>
</organism>
<evidence type="ECO:0000313" key="13">
    <source>
        <dbReference type="Proteomes" id="UP000027142"/>
    </source>
</evidence>
<dbReference type="STRING" id="1246626.BleG1_0774"/>
<sequence>MKEVAPMKNHNPKLAGILSIVPGIGQLYNRQWLKGSLLLLITAAFIFVFYDIFNMGFWGLFTLGTLDGVDDSRVLIGQGIVAVFLTVFAVIMVLLTMKDARRVAKMRVEGEAIPSLRERTKHSWDKGFPYLLVLPGLALLLLAVVFPLLYMIILAFTDYNLFNSPPRNVLNWVGFQNFIDLATIPIWRQTFISVLSWTIVWTVVATTLQIALALFLAVIVNDKRIKYKKLIRTVLILPWAVPSFVTILIFAAMFNDGFGAINSDLFVPLFDFAVPWLSDPFYTRIALIMIQVWLGFPFVFALFTGILQSVSDDWYEAADMDGASRVQKFRFITLPHVLFATAPLLIMQYAGNFNNFNLIYLFNEGGPPVRGQSAGSTDILISWVYSLAFENSQYSMAAAISIIIGILVALFAVFQFRRSASFKEDR</sequence>
<feature type="transmembrane region" description="Helical" evidence="9">
    <location>
        <begin position="199"/>
        <end position="221"/>
    </location>
</feature>
<dbReference type="eggNOG" id="COG1175">
    <property type="taxonomic scope" value="Bacteria"/>
</dbReference>
<proteinExistence type="inferred from homology"/>
<feature type="transmembrane region" description="Helical" evidence="9">
    <location>
        <begin position="233"/>
        <end position="254"/>
    </location>
</feature>
<dbReference type="CDD" id="cd06261">
    <property type="entry name" value="TM_PBP2"/>
    <property type="match status" value="1"/>
</dbReference>